<accession>A0ABR0IY37</accession>
<dbReference type="InterPro" id="IPR042653">
    <property type="entry name" value="Leng9"/>
</dbReference>
<reference evidence="3 4" key="1">
    <citation type="submission" date="2023-08" db="EMBL/GenBank/DDBJ databases">
        <title>Black Yeasts Isolated from many extreme environments.</title>
        <authorList>
            <person name="Coleine C."/>
            <person name="Stajich J.E."/>
            <person name="Selbmann L."/>
        </authorList>
    </citation>
    <scope>NUCLEOTIDE SEQUENCE [LARGE SCALE GENOMIC DNA]</scope>
    <source>
        <strain evidence="3 4">CCFEE 6328</strain>
    </source>
</reference>
<feature type="domain" description="MJ1316 RNA cyclic group end recognition" evidence="2">
    <location>
        <begin position="74"/>
        <end position="147"/>
    </location>
</feature>
<dbReference type="EMBL" id="JAVRRF010000033">
    <property type="protein sequence ID" value="KAK5051736.1"/>
    <property type="molecule type" value="Genomic_DNA"/>
</dbReference>
<dbReference type="Pfam" id="PF04457">
    <property type="entry name" value="MJ1316"/>
    <property type="match status" value="1"/>
</dbReference>
<name>A0ABR0IY37_9EURO</name>
<evidence type="ECO:0000313" key="3">
    <source>
        <dbReference type="EMBL" id="KAK5051736.1"/>
    </source>
</evidence>
<dbReference type="PANTHER" id="PTHR46729">
    <property type="entry name" value="LEUKOCYTE RECEPTOR CLUSTER MEMBER 9"/>
    <property type="match status" value="1"/>
</dbReference>
<keyword evidence="4" id="KW-1185">Reference proteome</keyword>
<evidence type="ECO:0000256" key="1">
    <source>
        <dbReference type="SAM" id="MobiDB-lite"/>
    </source>
</evidence>
<sequence length="178" mass="20629">MAEASARTVKAPSDTVQELRSIAERHLREIKEEKEQEEKDNLRRSEELQRYARPRWREKTAKAPTTMSATAPKMRSAQDVLDRLHWDDCLDASKFTIGYLERFSGIKEIPASSWVSEFTEEEWIPQHRIKYFKQNNVAGDQVTVWDREKRIDKIFGSGLTELQEANVCSKDGSVDLAQ</sequence>
<dbReference type="PANTHER" id="PTHR46729:SF1">
    <property type="entry name" value="LEUKOCYTE RECEPTOR CLUSTER MEMBER 9"/>
    <property type="match status" value="1"/>
</dbReference>
<evidence type="ECO:0000313" key="4">
    <source>
        <dbReference type="Proteomes" id="UP001345691"/>
    </source>
</evidence>
<gene>
    <name evidence="3" type="ORF">LTR69_010236</name>
</gene>
<comment type="caution">
    <text evidence="3">The sequence shown here is derived from an EMBL/GenBank/DDBJ whole genome shotgun (WGS) entry which is preliminary data.</text>
</comment>
<feature type="compositionally biased region" description="Basic and acidic residues" evidence="1">
    <location>
        <begin position="30"/>
        <end position="61"/>
    </location>
</feature>
<organism evidence="3 4">
    <name type="scientific">Exophiala sideris</name>
    <dbReference type="NCBI Taxonomy" id="1016849"/>
    <lineage>
        <taxon>Eukaryota</taxon>
        <taxon>Fungi</taxon>
        <taxon>Dikarya</taxon>
        <taxon>Ascomycota</taxon>
        <taxon>Pezizomycotina</taxon>
        <taxon>Eurotiomycetes</taxon>
        <taxon>Chaetothyriomycetidae</taxon>
        <taxon>Chaetothyriales</taxon>
        <taxon>Herpotrichiellaceae</taxon>
        <taxon>Exophiala</taxon>
    </lineage>
</organism>
<feature type="region of interest" description="Disordered" evidence="1">
    <location>
        <begin position="30"/>
        <end position="73"/>
    </location>
</feature>
<protein>
    <recommendedName>
        <fullName evidence="2">MJ1316 RNA cyclic group end recognition domain-containing protein</fullName>
    </recommendedName>
</protein>
<evidence type="ECO:0000259" key="2">
    <source>
        <dbReference type="Pfam" id="PF04457"/>
    </source>
</evidence>
<proteinExistence type="predicted"/>
<dbReference type="Proteomes" id="UP001345691">
    <property type="component" value="Unassembled WGS sequence"/>
</dbReference>
<dbReference type="InterPro" id="IPR040459">
    <property type="entry name" value="MJ1316"/>
</dbReference>